<comment type="caution">
    <text evidence="4">The sequence shown here is derived from an EMBL/GenBank/DDBJ whole genome shotgun (WGS) entry which is preliminary data.</text>
</comment>
<dbReference type="CDD" id="cd00118">
    <property type="entry name" value="LysM"/>
    <property type="match status" value="2"/>
</dbReference>
<dbReference type="InterPro" id="IPR036908">
    <property type="entry name" value="RlpA-like_sf"/>
</dbReference>
<sequence>MKPLQSLILLLLALFSTFAAQAEATTTPAAAIRDSLGTEVANGKTYILHKVDPGQTLYAVMRRYGVSVNDIRAANEGMADGLRAGQVIRVPYTPRKSAKAIAREEKAAAKEEKREARKAEPATATAPGMHTVEQGQTLYSIAVKYGVLMADIRKWNGMTSDNVILGQDLIVSEKVYSERSPSITPFPTPKPAEKEEPAPVVAEKPKKTIEEPAPAPKEPTGRRMSESGLAEIIDTGESSSKYLALHRTAPLGTLVQVKNQYNQEEIWVKVVGRIPGTSANEDIVIKLSARAFEKLSPNSRRFRAEISYISAN</sequence>
<evidence type="ECO:0000256" key="1">
    <source>
        <dbReference type="SAM" id="MobiDB-lite"/>
    </source>
</evidence>
<feature type="domain" description="LysM" evidence="3">
    <location>
        <begin position="128"/>
        <end position="171"/>
    </location>
</feature>
<feature type="signal peptide" evidence="2">
    <location>
        <begin position="1"/>
        <end position="22"/>
    </location>
</feature>
<feature type="region of interest" description="Disordered" evidence="1">
    <location>
        <begin position="106"/>
        <end position="131"/>
    </location>
</feature>
<evidence type="ECO:0000313" key="4">
    <source>
        <dbReference type="EMBL" id="GHB63209.1"/>
    </source>
</evidence>
<gene>
    <name evidence="4" type="ORF">GCM10007390_16300</name>
</gene>
<dbReference type="PROSITE" id="PS51782">
    <property type="entry name" value="LYSM"/>
    <property type="match status" value="2"/>
</dbReference>
<keyword evidence="5" id="KW-1185">Reference proteome</keyword>
<dbReference type="PANTHER" id="PTHR33734:SF22">
    <property type="entry name" value="MEMBRANE-BOUND LYTIC MUREIN TRANSGLYCOSYLASE D"/>
    <property type="match status" value="1"/>
</dbReference>
<dbReference type="AlphaFoldDB" id="A0A8J3D2Q6"/>
<feature type="compositionally biased region" description="Basic and acidic residues" evidence="1">
    <location>
        <begin position="191"/>
        <end position="210"/>
    </location>
</feature>
<reference evidence="4 5" key="1">
    <citation type="journal article" date="2014" name="Int. J. Syst. Evol. Microbiol.">
        <title>Complete genome sequence of Corynebacterium casei LMG S-19264T (=DSM 44701T), isolated from a smear-ripened cheese.</title>
        <authorList>
            <consortium name="US DOE Joint Genome Institute (JGI-PGF)"/>
            <person name="Walter F."/>
            <person name="Albersmeier A."/>
            <person name="Kalinowski J."/>
            <person name="Ruckert C."/>
        </authorList>
    </citation>
    <scope>NUCLEOTIDE SEQUENCE [LARGE SCALE GENOMIC DNA]</scope>
    <source>
        <strain evidence="4 5">KCTC 12866</strain>
    </source>
</reference>
<dbReference type="InterPro" id="IPR018392">
    <property type="entry name" value="LysM"/>
</dbReference>
<evidence type="ECO:0000313" key="5">
    <source>
        <dbReference type="Proteomes" id="UP000598271"/>
    </source>
</evidence>
<dbReference type="SMART" id="SM00257">
    <property type="entry name" value="LysM"/>
    <property type="match status" value="2"/>
</dbReference>
<feature type="domain" description="LysM" evidence="3">
    <location>
        <begin position="47"/>
        <end position="90"/>
    </location>
</feature>
<name>A0A8J3D2Q6_9BACT</name>
<dbReference type="PANTHER" id="PTHR33734">
    <property type="entry name" value="LYSM DOMAIN-CONTAINING GPI-ANCHORED PROTEIN 2"/>
    <property type="match status" value="1"/>
</dbReference>
<feature type="chain" id="PRO_5035307224" description="LysM domain-containing protein" evidence="2">
    <location>
        <begin position="23"/>
        <end position="312"/>
    </location>
</feature>
<dbReference type="RefSeq" id="WP_189563814.1">
    <property type="nucleotide sequence ID" value="NZ_BMXF01000001.1"/>
</dbReference>
<organism evidence="4 5">
    <name type="scientific">Persicitalea jodogahamensis</name>
    <dbReference type="NCBI Taxonomy" id="402147"/>
    <lineage>
        <taxon>Bacteria</taxon>
        <taxon>Pseudomonadati</taxon>
        <taxon>Bacteroidota</taxon>
        <taxon>Cytophagia</taxon>
        <taxon>Cytophagales</taxon>
        <taxon>Spirosomataceae</taxon>
        <taxon>Persicitalea</taxon>
    </lineage>
</organism>
<dbReference type="Pfam" id="PF01476">
    <property type="entry name" value="LysM"/>
    <property type="match status" value="2"/>
</dbReference>
<protein>
    <recommendedName>
        <fullName evidence="3">LysM domain-containing protein</fullName>
    </recommendedName>
</protein>
<feature type="compositionally biased region" description="Basic and acidic residues" evidence="1">
    <location>
        <begin position="106"/>
        <end position="120"/>
    </location>
</feature>
<dbReference type="InterPro" id="IPR036779">
    <property type="entry name" value="LysM_dom_sf"/>
</dbReference>
<dbReference type="GO" id="GO:0008932">
    <property type="term" value="F:lytic endotransglycosylase activity"/>
    <property type="evidence" value="ECO:0007669"/>
    <property type="project" value="TreeGrafter"/>
</dbReference>
<feature type="region of interest" description="Disordered" evidence="1">
    <location>
        <begin position="179"/>
        <end position="224"/>
    </location>
</feature>
<dbReference type="SUPFAM" id="SSF54106">
    <property type="entry name" value="LysM domain"/>
    <property type="match status" value="2"/>
</dbReference>
<dbReference type="EMBL" id="BMXF01000001">
    <property type="protein sequence ID" value="GHB63209.1"/>
    <property type="molecule type" value="Genomic_DNA"/>
</dbReference>
<accession>A0A8J3D2Q6</accession>
<proteinExistence type="predicted"/>
<evidence type="ECO:0000259" key="3">
    <source>
        <dbReference type="PROSITE" id="PS51782"/>
    </source>
</evidence>
<dbReference type="Gene3D" id="2.40.40.10">
    <property type="entry name" value="RlpA-like domain"/>
    <property type="match status" value="1"/>
</dbReference>
<dbReference type="Proteomes" id="UP000598271">
    <property type="component" value="Unassembled WGS sequence"/>
</dbReference>
<evidence type="ECO:0000256" key="2">
    <source>
        <dbReference type="SAM" id="SignalP"/>
    </source>
</evidence>
<keyword evidence="2" id="KW-0732">Signal</keyword>
<dbReference type="Gene3D" id="3.10.350.10">
    <property type="entry name" value="LysM domain"/>
    <property type="match status" value="2"/>
</dbReference>